<dbReference type="Pfam" id="PF06891">
    <property type="entry name" value="P2_Phage_GpR"/>
    <property type="match status" value="1"/>
</dbReference>
<sequence length="149" mass="16677">MNKPASLRAAIAAAIPSLQVSPEKLTVFIDHGSIASTGAKGLSFEYRYVCHVLLEDFSDDPDTLFIAILEWVRTNQPDLVLNPDEREQGMTYEIDILDNATFDVSIKLRLTESVVVKVADDGTRTIEHVDDSQLRDMTITWTGEPWPKN</sequence>
<dbReference type="Proteomes" id="UP000238982">
    <property type="component" value="Unassembled WGS sequence"/>
</dbReference>
<dbReference type="RefSeq" id="WP_105795515.1">
    <property type="nucleotide sequence ID" value="NZ_JAGSWF010000044.1"/>
</dbReference>
<dbReference type="EMBL" id="PVGH01000046">
    <property type="protein sequence ID" value="PRF62034.1"/>
    <property type="molecule type" value="Genomic_DNA"/>
</dbReference>
<dbReference type="InterPro" id="IPR009678">
    <property type="entry name" value="Phage_tail_completion_R"/>
</dbReference>
<reference evidence="1 2" key="1">
    <citation type="submission" date="2018-03" db="EMBL/GenBank/DDBJ databases">
        <authorList>
            <person name="Keele B.F."/>
        </authorList>
    </citation>
    <scope>NUCLEOTIDE SEQUENCE [LARGE SCALE GENOMIC DNA]</scope>
    <source>
        <strain evidence="1 2">AU19729</strain>
    </source>
</reference>
<protein>
    <submittedName>
        <fullName evidence="1">Phage tail protein</fullName>
    </submittedName>
</protein>
<evidence type="ECO:0000313" key="2">
    <source>
        <dbReference type="Proteomes" id="UP000238982"/>
    </source>
</evidence>
<proteinExistence type="predicted"/>
<organism evidence="1 2">
    <name type="scientific">Burkholderia multivorans</name>
    <dbReference type="NCBI Taxonomy" id="87883"/>
    <lineage>
        <taxon>Bacteria</taxon>
        <taxon>Pseudomonadati</taxon>
        <taxon>Pseudomonadota</taxon>
        <taxon>Betaproteobacteria</taxon>
        <taxon>Burkholderiales</taxon>
        <taxon>Burkholderiaceae</taxon>
        <taxon>Burkholderia</taxon>
        <taxon>Burkholderia cepacia complex</taxon>
    </lineage>
</organism>
<dbReference type="AlphaFoldDB" id="A0A2S9MSU4"/>
<accession>A0A2S9MSU4</accession>
<gene>
    <name evidence="1" type="ORF">C6Q15_10535</name>
</gene>
<comment type="caution">
    <text evidence="1">The sequence shown here is derived from an EMBL/GenBank/DDBJ whole genome shotgun (WGS) entry which is preliminary data.</text>
</comment>
<name>A0A2S9MSU4_9BURK</name>
<evidence type="ECO:0000313" key="1">
    <source>
        <dbReference type="EMBL" id="PRF62034.1"/>
    </source>
</evidence>